<keyword evidence="2" id="KW-0539">Nucleus</keyword>
<dbReference type="InterPro" id="IPR036617">
    <property type="entry name" value="BAF_sf"/>
</dbReference>
<reference evidence="4" key="3">
    <citation type="submission" date="2025-09" db="UniProtKB">
        <authorList>
            <consortium name="Ensembl"/>
        </authorList>
    </citation>
    <scope>IDENTIFICATION</scope>
</reference>
<name>A0AAQ4RHD6_GASAC</name>
<dbReference type="Gene3D" id="1.10.150.40">
    <property type="entry name" value="Barrier-to-autointegration factor, BAF"/>
    <property type="match status" value="1"/>
</dbReference>
<proteinExistence type="predicted"/>
<dbReference type="GeneTree" id="ENSGT00390000018613"/>
<evidence type="ECO:0000256" key="3">
    <source>
        <dbReference type="SAM" id="MobiDB-lite"/>
    </source>
</evidence>
<dbReference type="AlphaFoldDB" id="A0AAQ4RHD6"/>
<dbReference type="InterPro" id="IPR051387">
    <property type="entry name" value="BAF"/>
</dbReference>
<dbReference type="PANTHER" id="PTHR47507:SF2">
    <property type="entry name" value="BARRIER-TO-AUTOINTEGRATION FACTOR-LIKE PROTEIN"/>
    <property type="match status" value="1"/>
</dbReference>
<dbReference type="Ensembl" id="ENSGACT00000048369.1">
    <property type="protein sequence ID" value="ENSGACP00000062372.1"/>
    <property type="gene ID" value="ENSGACG00000034419.1"/>
</dbReference>
<evidence type="ECO:0000256" key="1">
    <source>
        <dbReference type="ARBA" id="ARBA00004123"/>
    </source>
</evidence>
<evidence type="ECO:0000256" key="2">
    <source>
        <dbReference type="ARBA" id="ARBA00023242"/>
    </source>
</evidence>
<dbReference type="Proteomes" id="UP000007635">
    <property type="component" value="Chromosome VI"/>
</dbReference>
<dbReference type="GO" id="GO:0051276">
    <property type="term" value="P:chromosome organization"/>
    <property type="evidence" value="ECO:0007669"/>
    <property type="project" value="TreeGrafter"/>
</dbReference>
<accession>A0AAQ4RHD6</accession>
<dbReference type="PANTHER" id="PTHR47507">
    <property type="entry name" value="BARRIER TO AUTOINTEGRATION FACTOR 2"/>
    <property type="match status" value="1"/>
</dbReference>
<reference evidence="4 5" key="1">
    <citation type="journal article" date="2021" name="G3 (Bethesda)">
        <title>Improved contiguity of the threespine stickleback genome using long-read sequencing.</title>
        <authorList>
            <person name="Nath S."/>
            <person name="Shaw D.E."/>
            <person name="White M.A."/>
        </authorList>
    </citation>
    <scope>NUCLEOTIDE SEQUENCE [LARGE SCALE GENOMIC DNA]</scope>
    <source>
        <strain evidence="4 5">Lake Benthic</strain>
    </source>
</reference>
<dbReference type="GO" id="GO:0005634">
    <property type="term" value="C:nucleus"/>
    <property type="evidence" value="ECO:0007669"/>
    <property type="project" value="UniProtKB-SubCell"/>
</dbReference>
<evidence type="ECO:0000313" key="5">
    <source>
        <dbReference type="Proteomes" id="UP000007635"/>
    </source>
</evidence>
<comment type="subcellular location">
    <subcellularLocation>
        <location evidence="1">Nucleus</location>
    </subcellularLocation>
</comment>
<reference evidence="4" key="2">
    <citation type="submission" date="2025-08" db="UniProtKB">
        <authorList>
            <consortium name="Ensembl"/>
        </authorList>
    </citation>
    <scope>IDENTIFICATION</scope>
</reference>
<evidence type="ECO:0008006" key="6">
    <source>
        <dbReference type="Google" id="ProtNLM"/>
    </source>
</evidence>
<keyword evidence="5" id="KW-1185">Reference proteome</keyword>
<dbReference type="GO" id="GO:0000793">
    <property type="term" value="C:condensed chromosome"/>
    <property type="evidence" value="ECO:0007669"/>
    <property type="project" value="TreeGrafter"/>
</dbReference>
<dbReference type="GO" id="GO:0003677">
    <property type="term" value="F:DNA binding"/>
    <property type="evidence" value="ECO:0007669"/>
    <property type="project" value="InterPro"/>
</dbReference>
<sequence length="103" mass="11471">MSTSTQKHRDFVGEPMGDKPVTSLSGIGGILGEKLRHQSLRQGETPGPFLTRDLLAYVVLGQFLLLKKDPEMFTEWLRDTSGANSRQAGLCSQCLREWCDAFL</sequence>
<dbReference type="SMART" id="SM01023">
    <property type="entry name" value="BAF"/>
    <property type="match status" value="1"/>
</dbReference>
<dbReference type="SUPFAM" id="SSF47798">
    <property type="entry name" value="Barrier-to-autointegration factor, BAF"/>
    <property type="match status" value="1"/>
</dbReference>
<feature type="region of interest" description="Disordered" evidence="3">
    <location>
        <begin position="1"/>
        <end position="23"/>
    </location>
</feature>
<dbReference type="InterPro" id="IPR004122">
    <property type="entry name" value="BAF_prot"/>
</dbReference>
<evidence type="ECO:0000313" key="4">
    <source>
        <dbReference type="Ensembl" id="ENSGACP00000062372.1"/>
    </source>
</evidence>
<protein>
    <recommendedName>
        <fullName evidence="6">Barrier to autointegration factor 1</fullName>
    </recommendedName>
</protein>
<dbReference type="Pfam" id="PF02961">
    <property type="entry name" value="SAM_BAF"/>
    <property type="match status" value="2"/>
</dbReference>
<organism evidence="4 5">
    <name type="scientific">Gasterosteus aculeatus aculeatus</name>
    <name type="common">three-spined stickleback</name>
    <dbReference type="NCBI Taxonomy" id="481459"/>
    <lineage>
        <taxon>Eukaryota</taxon>
        <taxon>Metazoa</taxon>
        <taxon>Chordata</taxon>
        <taxon>Craniata</taxon>
        <taxon>Vertebrata</taxon>
        <taxon>Euteleostomi</taxon>
        <taxon>Actinopterygii</taxon>
        <taxon>Neopterygii</taxon>
        <taxon>Teleostei</taxon>
        <taxon>Neoteleostei</taxon>
        <taxon>Acanthomorphata</taxon>
        <taxon>Eupercaria</taxon>
        <taxon>Perciformes</taxon>
        <taxon>Cottioidei</taxon>
        <taxon>Gasterosteales</taxon>
        <taxon>Gasterosteidae</taxon>
        <taxon>Gasterosteus</taxon>
    </lineage>
</organism>